<evidence type="ECO:0000256" key="4">
    <source>
        <dbReference type="ARBA" id="ARBA00022777"/>
    </source>
</evidence>
<reference evidence="9 10" key="1">
    <citation type="submission" date="2019-07" db="EMBL/GenBank/DDBJ databases">
        <title>Whole genome shotgun sequence of Actinotalea fermentans NBRC 105374.</title>
        <authorList>
            <person name="Hosoyama A."/>
            <person name="Uohara A."/>
            <person name="Ohji S."/>
            <person name="Ichikawa N."/>
        </authorList>
    </citation>
    <scope>NUCLEOTIDE SEQUENCE [LARGE SCALE GENOMIC DNA]</scope>
    <source>
        <strain evidence="9 10">NBRC 105374</strain>
    </source>
</reference>
<evidence type="ECO:0000256" key="2">
    <source>
        <dbReference type="ARBA" id="ARBA00022679"/>
    </source>
</evidence>
<keyword evidence="5" id="KW-0067">ATP-binding</keyword>
<dbReference type="PANTHER" id="PTHR43085:SF1">
    <property type="entry name" value="PSEUDOURIDINE KINASE-RELATED"/>
    <property type="match status" value="1"/>
</dbReference>
<dbReference type="PRINTS" id="PR00990">
    <property type="entry name" value="RIBOKINASE"/>
</dbReference>
<dbReference type="GO" id="GO:0006000">
    <property type="term" value="P:fructose metabolic process"/>
    <property type="evidence" value="ECO:0007669"/>
    <property type="project" value="UniProtKB-ARBA"/>
</dbReference>
<dbReference type="GO" id="GO:0008865">
    <property type="term" value="F:fructokinase activity"/>
    <property type="evidence" value="ECO:0007669"/>
    <property type="project" value="UniProtKB-ARBA"/>
</dbReference>
<dbReference type="PROSITE" id="PS00583">
    <property type="entry name" value="PFKB_KINASES_1"/>
    <property type="match status" value="1"/>
</dbReference>
<evidence type="ECO:0000313" key="10">
    <source>
        <dbReference type="Proteomes" id="UP000321484"/>
    </source>
</evidence>
<protein>
    <submittedName>
        <fullName evidence="9">Fructokinase</fullName>
    </submittedName>
</protein>
<comment type="caution">
    <text evidence="9">The sequence shown here is derived from an EMBL/GenBank/DDBJ whole genome shotgun (WGS) entry which is preliminary data.</text>
</comment>
<accession>A0A511YWR2</accession>
<dbReference type="RefSeq" id="WP_307726039.1">
    <property type="nucleotide sequence ID" value="NZ_BJYK01000002.1"/>
</dbReference>
<evidence type="ECO:0000256" key="5">
    <source>
        <dbReference type="ARBA" id="ARBA00022840"/>
    </source>
</evidence>
<dbReference type="AlphaFoldDB" id="A0A511YWR2"/>
<dbReference type="GO" id="GO:0005524">
    <property type="term" value="F:ATP binding"/>
    <property type="evidence" value="ECO:0007669"/>
    <property type="project" value="UniProtKB-KW"/>
</dbReference>
<feature type="region of interest" description="Disordered" evidence="7">
    <location>
        <begin position="1"/>
        <end position="25"/>
    </location>
</feature>
<organism evidence="9 10">
    <name type="scientific">Actinotalea fermentans</name>
    <dbReference type="NCBI Taxonomy" id="43671"/>
    <lineage>
        <taxon>Bacteria</taxon>
        <taxon>Bacillati</taxon>
        <taxon>Actinomycetota</taxon>
        <taxon>Actinomycetes</taxon>
        <taxon>Micrococcales</taxon>
        <taxon>Cellulomonadaceae</taxon>
        <taxon>Actinotalea</taxon>
    </lineage>
</organism>
<sequence length="356" mass="36335">MTAASPDPEGTDVLEPTQAPGRPEDADVVERAYAPLTESAPGVPVDAAERRVLVIGEALVDVVHARDGAVTEHVGGSPANVALGLGRLGRGVDLLTWLGRDDRGHRITEHLAASGAALVPGSDGAGRTSVATARLSDDGSATYDFDLTWRIPETWASPPGPPIAVHTGSIAAVLEPGAGDVARILAAHRASATITYDPNLRPSLMPPPEQTRPVVERVVALADVVKVSDEDLAWLAPDDPLGLAQEWVTAGPALVVVTRGGQGAVAWSATGVRMEVPAPPVSVADTVGAGDSFMAGLVDGLWGAGLLGPDARSALRAIDEATLRSVLERCAVIAAITVSRPGANPPTAAEVAAYGA</sequence>
<dbReference type="InterPro" id="IPR002173">
    <property type="entry name" value="Carboh/pur_kinase_PfkB_CS"/>
</dbReference>
<dbReference type="PANTHER" id="PTHR43085">
    <property type="entry name" value="HEXOKINASE FAMILY MEMBER"/>
    <property type="match status" value="1"/>
</dbReference>
<evidence type="ECO:0000259" key="8">
    <source>
        <dbReference type="Pfam" id="PF00294"/>
    </source>
</evidence>
<dbReference type="InterPro" id="IPR002139">
    <property type="entry name" value="Ribo/fructo_kinase"/>
</dbReference>
<dbReference type="InterPro" id="IPR011611">
    <property type="entry name" value="PfkB_dom"/>
</dbReference>
<evidence type="ECO:0000256" key="7">
    <source>
        <dbReference type="SAM" id="MobiDB-lite"/>
    </source>
</evidence>
<dbReference type="InterPro" id="IPR029056">
    <property type="entry name" value="Ribokinase-like"/>
</dbReference>
<evidence type="ECO:0000256" key="1">
    <source>
        <dbReference type="ARBA" id="ARBA00010688"/>
    </source>
</evidence>
<evidence type="ECO:0000256" key="6">
    <source>
        <dbReference type="RuleBase" id="RU003704"/>
    </source>
</evidence>
<keyword evidence="10" id="KW-1185">Reference proteome</keyword>
<dbReference type="Proteomes" id="UP000321484">
    <property type="component" value="Unassembled WGS sequence"/>
</dbReference>
<evidence type="ECO:0000313" key="9">
    <source>
        <dbReference type="EMBL" id="GEN79653.1"/>
    </source>
</evidence>
<dbReference type="PROSITE" id="PS00584">
    <property type="entry name" value="PFKB_KINASES_2"/>
    <property type="match status" value="1"/>
</dbReference>
<dbReference type="SUPFAM" id="SSF53613">
    <property type="entry name" value="Ribokinase-like"/>
    <property type="match status" value="1"/>
</dbReference>
<comment type="similarity">
    <text evidence="1 6">Belongs to the carbohydrate kinase PfkB family.</text>
</comment>
<evidence type="ECO:0000256" key="3">
    <source>
        <dbReference type="ARBA" id="ARBA00022741"/>
    </source>
</evidence>
<dbReference type="InterPro" id="IPR050306">
    <property type="entry name" value="PfkB_Carbo_kinase"/>
</dbReference>
<keyword evidence="4 6" id="KW-0418">Kinase</keyword>
<dbReference type="CDD" id="cd01167">
    <property type="entry name" value="bac_FRK"/>
    <property type="match status" value="1"/>
</dbReference>
<feature type="domain" description="Carbohydrate kinase PfkB" evidence="8">
    <location>
        <begin position="51"/>
        <end position="346"/>
    </location>
</feature>
<gene>
    <name evidence="9" type="ORF">AFE02nite_13870</name>
</gene>
<name>A0A511YWR2_9CELL</name>
<proteinExistence type="inferred from homology"/>
<dbReference type="Pfam" id="PF00294">
    <property type="entry name" value="PfkB"/>
    <property type="match status" value="1"/>
</dbReference>
<dbReference type="EMBL" id="BJYK01000002">
    <property type="protein sequence ID" value="GEN79653.1"/>
    <property type="molecule type" value="Genomic_DNA"/>
</dbReference>
<dbReference type="Gene3D" id="3.40.1190.20">
    <property type="match status" value="1"/>
</dbReference>
<keyword evidence="2 6" id="KW-0808">Transferase</keyword>
<keyword evidence="3" id="KW-0547">Nucleotide-binding</keyword>